<sequence>MNTRHHRHHRQTHEHNDHNQNSAPKPCPNPSTSTKRTRVGPRPVMRRRPSTNLAYISQWLIHYSDSNMSCGFEVKAPFQSIEDHNNPIVPSTLKDSLSPSGNIRLYHPGILSRPARNAK</sequence>
<proteinExistence type="predicted"/>
<feature type="region of interest" description="Disordered" evidence="1">
    <location>
        <begin position="1"/>
        <end position="49"/>
    </location>
</feature>
<keyword evidence="3" id="KW-1185">Reference proteome</keyword>
<evidence type="ECO:0000313" key="3">
    <source>
        <dbReference type="Proteomes" id="UP001610563"/>
    </source>
</evidence>
<organism evidence="2 3">
    <name type="scientific">Aspergillus keveii</name>
    <dbReference type="NCBI Taxonomy" id="714993"/>
    <lineage>
        <taxon>Eukaryota</taxon>
        <taxon>Fungi</taxon>
        <taxon>Dikarya</taxon>
        <taxon>Ascomycota</taxon>
        <taxon>Pezizomycotina</taxon>
        <taxon>Eurotiomycetes</taxon>
        <taxon>Eurotiomycetidae</taxon>
        <taxon>Eurotiales</taxon>
        <taxon>Aspergillaceae</taxon>
        <taxon>Aspergillus</taxon>
        <taxon>Aspergillus subgen. Nidulantes</taxon>
    </lineage>
</organism>
<evidence type="ECO:0000313" key="2">
    <source>
        <dbReference type="EMBL" id="KAL2794206.1"/>
    </source>
</evidence>
<feature type="compositionally biased region" description="Basic residues" evidence="1">
    <location>
        <begin position="1"/>
        <end position="12"/>
    </location>
</feature>
<comment type="caution">
    <text evidence="2">The sequence shown here is derived from an EMBL/GenBank/DDBJ whole genome shotgun (WGS) entry which is preliminary data.</text>
</comment>
<accession>A0ABR4G5D7</accession>
<name>A0ABR4G5D7_9EURO</name>
<feature type="compositionally biased region" description="Basic residues" evidence="1">
    <location>
        <begin position="35"/>
        <end position="49"/>
    </location>
</feature>
<dbReference type="EMBL" id="JBFTWV010000047">
    <property type="protein sequence ID" value="KAL2794206.1"/>
    <property type="molecule type" value="Genomic_DNA"/>
</dbReference>
<dbReference type="Proteomes" id="UP001610563">
    <property type="component" value="Unassembled WGS sequence"/>
</dbReference>
<gene>
    <name evidence="2" type="ORF">BJX66DRAFT_202559</name>
</gene>
<protein>
    <submittedName>
        <fullName evidence="2">Uncharacterized protein</fullName>
    </submittedName>
</protein>
<reference evidence="2 3" key="1">
    <citation type="submission" date="2024-07" db="EMBL/GenBank/DDBJ databases">
        <title>Section-level genome sequencing and comparative genomics of Aspergillus sections Usti and Cavernicolus.</title>
        <authorList>
            <consortium name="Lawrence Berkeley National Laboratory"/>
            <person name="Nybo J.L."/>
            <person name="Vesth T.C."/>
            <person name="Theobald S."/>
            <person name="Frisvad J.C."/>
            <person name="Larsen T.O."/>
            <person name="Kjaerboelling I."/>
            <person name="Rothschild-Mancinelli K."/>
            <person name="Lyhne E.K."/>
            <person name="Kogle M.E."/>
            <person name="Barry K."/>
            <person name="Clum A."/>
            <person name="Na H."/>
            <person name="Ledsgaard L."/>
            <person name="Lin J."/>
            <person name="Lipzen A."/>
            <person name="Kuo A."/>
            <person name="Riley R."/>
            <person name="Mondo S."/>
            <person name="Labutti K."/>
            <person name="Haridas S."/>
            <person name="Pangalinan J."/>
            <person name="Salamov A.A."/>
            <person name="Simmons B.A."/>
            <person name="Magnuson J.K."/>
            <person name="Chen J."/>
            <person name="Drula E."/>
            <person name="Henrissat B."/>
            <person name="Wiebenga A."/>
            <person name="Lubbers R.J."/>
            <person name="Gomes A.C."/>
            <person name="Makela M.R."/>
            <person name="Stajich J."/>
            <person name="Grigoriev I.V."/>
            <person name="Mortensen U.H."/>
            <person name="De Vries R.P."/>
            <person name="Baker S.E."/>
            <person name="Andersen M.R."/>
        </authorList>
    </citation>
    <scope>NUCLEOTIDE SEQUENCE [LARGE SCALE GENOMIC DNA]</scope>
    <source>
        <strain evidence="2 3">CBS 209.92</strain>
    </source>
</reference>
<evidence type="ECO:0000256" key="1">
    <source>
        <dbReference type="SAM" id="MobiDB-lite"/>
    </source>
</evidence>